<keyword evidence="8" id="KW-1185">Reference proteome</keyword>
<dbReference type="InterPro" id="IPR001647">
    <property type="entry name" value="HTH_TetR"/>
</dbReference>
<organism evidence="7 8">
    <name type="scientific">Kutzneria albida DSM 43870</name>
    <dbReference type="NCBI Taxonomy" id="1449976"/>
    <lineage>
        <taxon>Bacteria</taxon>
        <taxon>Bacillati</taxon>
        <taxon>Actinomycetota</taxon>
        <taxon>Actinomycetes</taxon>
        <taxon>Pseudonocardiales</taxon>
        <taxon>Pseudonocardiaceae</taxon>
        <taxon>Kutzneria</taxon>
    </lineage>
</organism>
<dbReference type="KEGG" id="kal:KALB_3844"/>
<feature type="domain" description="HTH tetR-type" evidence="6">
    <location>
        <begin position="14"/>
        <end position="73"/>
    </location>
</feature>
<protein>
    <recommendedName>
        <fullName evidence="6">HTH tetR-type domain-containing protein</fullName>
    </recommendedName>
</protein>
<dbReference type="PATRIC" id="fig|1449976.3.peg.3871"/>
<name>W5W7V4_9PSEU</name>
<dbReference type="Pfam" id="PF00440">
    <property type="entry name" value="TetR_N"/>
    <property type="match status" value="1"/>
</dbReference>
<dbReference type="PANTHER" id="PTHR30055:SF234">
    <property type="entry name" value="HTH-TYPE TRANSCRIPTIONAL REGULATOR BETI"/>
    <property type="match status" value="1"/>
</dbReference>
<dbReference type="PANTHER" id="PTHR30055">
    <property type="entry name" value="HTH-TYPE TRANSCRIPTIONAL REGULATOR RUTR"/>
    <property type="match status" value="1"/>
</dbReference>
<dbReference type="Gene3D" id="1.10.357.10">
    <property type="entry name" value="Tetracycline Repressor, domain 2"/>
    <property type="match status" value="1"/>
</dbReference>
<dbReference type="GO" id="GO:0000976">
    <property type="term" value="F:transcription cis-regulatory region binding"/>
    <property type="evidence" value="ECO:0007669"/>
    <property type="project" value="TreeGrafter"/>
</dbReference>
<dbReference type="OrthoDB" id="3192968at2"/>
<dbReference type="InterPro" id="IPR049445">
    <property type="entry name" value="TetR_SbtR-like_C"/>
</dbReference>
<dbReference type="InterPro" id="IPR009057">
    <property type="entry name" value="Homeodomain-like_sf"/>
</dbReference>
<evidence type="ECO:0000259" key="6">
    <source>
        <dbReference type="PROSITE" id="PS50977"/>
    </source>
</evidence>
<dbReference type="SUPFAM" id="SSF46689">
    <property type="entry name" value="Homeodomain-like"/>
    <property type="match status" value="1"/>
</dbReference>
<evidence type="ECO:0000313" key="8">
    <source>
        <dbReference type="Proteomes" id="UP000019225"/>
    </source>
</evidence>
<keyword evidence="2 4" id="KW-0238">DNA-binding</keyword>
<keyword evidence="5" id="KW-0175">Coiled coil</keyword>
<evidence type="ECO:0000256" key="3">
    <source>
        <dbReference type="ARBA" id="ARBA00023163"/>
    </source>
</evidence>
<dbReference type="STRING" id="1449976.KALB_3844"/>
<dbReference type="EMBL" id="CP007155">
    <property type="protein sequence ID" value="AHH97208.1"/>
    <property type="molecule type" value="Genomic_DNA"/>
</dbReference>
<reference evidence="7 8" key="1">
    <citation type="journal article" date="2014" name="BMC Genomics">
        <title>Complete genome sequence of producer of the glycopeptide antibiotic Aculeximycin Kutzneria albida DSM 43870T, a representative of minor genus of Pseudonocardiaceae.</title>
        <authorList>
            <person name="Rebets Y."/>
            <person name="Tokovenko B."/>
            <person name="Lushchyk I."/>
            <person name="Ruckert C."/>
            <person name="Zaburannyi N."/>
            <person name="Bechthold A."/>
            <person name="Kalinowski J."/>
            <person name="Luzhetskyy A."/>
        </authorList>
    </citation>
    <scope>NUCLEOTIDE SEQUENCE [LARGE SCALE GENOMIC DNA]</scope>
    <source>
        <strain evidence="7">DSM 43870</strain>
    </source>
</reference>
<proteinExistence type="predicted"/>
<dbReference type="eggNOG" id="COG1309">
    <property type="taxonomic scope" value="Bacteria"/>
</dbReference>
<dbReference type="Proteomes" id="UP000019225">
    <property type="component" value="Chromosome"/>
</dbReference>
<accession>W5W7V4</accession>
<dbReference type="HOGENOM" id="CLU_069356_17_0_11"/>
<dbReference type="PRINTS" id="PR00455">
    <property type="entry name" value="HTHTETR"/>
</dbReference>
<dbReference type="SUPFAM" id="SSF48498">
    <property type="entry name" value="Tetracyclin repressor-like, C-terminal domain"/>
    <property type="match status" value="1"/>
</dbReference>
<keyword evidence="1" id="KW-0805">Transcription regulation</keyword>
<evidence type="ECO:0000313" key="7">
    <source>
        <dbReference type="EMBL" id="AHH97208.1"/>
    </source>
</evidence>
<evidence type="ECO:0000256" key="1">
    <source>
        <dbReference type="ARBA" id="ARBA00023015"/>
    </source>
</evidence>
<dbReference type="InterPro" id="IPR036271">
    <property type="entry name" value="Tet_transcr_reg_TetR-rel_C_sf"/>
</dbReference>
<gene>
    <name evidence="7" type="ORF">KALB_3844</name>
</gene>
<feature type="DNA-binding region" description="H-T-H motif" evidence="4">
    <location>
        <begin position="36"/>
        <end position="55"/>
    </location>
</feature>
<dbReference type="Pfam" id="PF21597">
    <property type="entry name" value="TetR_C_43"/>
    <property type="match status" value="1"/>
</dbReference>
<dbReference type="AlphaFoldDB" id="W5W7V4"/>
<dbReference type="PROSITE" id="PS50977">
    <property type="entry name" value="HTH_TETR_2"/>
    <property type="match status" value="1"/>
</dbReference>
<feature type="coiled-coil region" evidence="5">
    <location>
        <begin position="118"/>
        <end position="145"/>
    </location>
</feature>
<keyword evidence="3" id="KW-0804">Transcription</keyword>
<evidence type="ECO:0000256" key="4">
    <source>
        <dbReference type="PROSITE-ProRule" id="PRU00335"/>
    </source>
</evidence>
<dbReference type="GO" id="GO:0003700">
    <property type="term" value="F:DNA-binding transcription factor activity"/>
    <property type="evidence" value="ECO:0007669"/>
    <property type="project" value="TreeGrafter"/>
</dbReference>
<evidence type="ECO:0000256" key="2">
    <source>
        <dbReference type="ARBA" id="ARBA00023125"/>
    </source>
</evidence>
<evidence type="ECO:0000256" key="5">
    <source>
        <dbReference type="SAM" id="Coils"/>
    </source>
</evidence>
<dbReference type="RefSeq" id="WP_025357309.1">
    <property type="nucleotide sequence ID" value="NZ_CP007155.1"/>
</dbReference>
<sequence>MTADPQAPLRADAQRNRDLIIAAARAIFTEHGPEVPMEDIARAAKVGIGTLYRRFPDRDALIRAVAVDSFARLLAEVRAAAVEEPTAWDALVRIMHHSTDLQLTAQLAMLSAKALQILKEDEAVCEQREELLVELERLMVRAQAAGQLRPDVGAGDIAVLIAMALRRPPAKTPEIGRLSTDRCIAIMIDGLRAHPGTPLPGRPLVRDDLRR</sequence>
<dbReference type="InterPro" id="IPR050109">
    <property type="entry name" value="HTH-type_TetR-like_transc_reg"/>
</dbReference>